<feature type="signal peptide" evidence="1">
    <location>
        <begin position="1"/>
        <end position="23"/>
    </location>
</feature>
<dbReference type="EMBL" id="CP094534">
    <property type="protein sequence ID" value="UOE35944.1"/>
    <property type="molecule type" value="Genomic_DNA"/>
</dbReference>
<dbReference type="SUPFAM" id="SSF63829">
    <property type="entry name" value="Calcium-dependent phosphotriesterase"/>
    <property type="match status" value="1"/>
</dbReference>
<dbReference type="InterPro" id="IPR013431">
    <property type="entry name" value="Delta_60_rpt"/>
</dbReference>
<accession>A0ABY4B9U4</accession>
<evidence type="ECO:0000313" key="3">
    <source>
        <dbReference type="Proteomes" id="UP000831390"/>
    </source>
</evidence>
<organism evidence="2 3">
    <name type="scientific">Hymenobacter monticola</name>
    <dbReference type="NCBI Taxonomy" id="1705399"/>
    <lineage>
        <taxon>Bacteria</taxon>
        <taxon>Pseudomonadati</taxon>
        <taxon>Bacteroidota</taxon>
        <taxon>Cytophagia</taxon>
        <taxon>Cytophagales</taxon>
        <taxon>Hymenobacteraceae</taxon>
        <taxon>Hymenobacter</taxon>
    </lineage>
</organism>
<dbReference type="Gene3D" id="2.80.10.50">
    <property type="match status" value="5"/>
</dbReference>
<dbReference type="RefSeq" id="WP_243519122.1">
    <property type="nucleotide sequence ID" value="NZ_CP094534.1"/>
</dbReference>
<evidence type="ECO:0000313" key="2">
    <source>
        <dbReference type="EMBL" id="UOE35944.1"/>
    </source>
</evidence>
<name>A0ABY4B9U4_9BACT</name>
<gene>
    <name evidence="2" type="ORF">MTP16_09940</name>
</gene>
<dbReference type="InterPro" id="IPR026444">
    <property type="entry name" value="Secre_tail"/>
</dbReference>
<sequence>MRLFYSCLLALLLSGSGWLSAVAQQLDPGFAPSRLTAPGGGVLTSLKQADGKVLIAGFFQLMNGQPSPCLARLNADGSPDLAFRAQAGSGPNATVTALAQQPDGKILVAGEGYLSGYNGVAAQNIIRLNVDGSRDASFGSSGAGWRGPVRSMAVQADGNILVGGELLSTFDGQPTNGMVRLLPSGQRDASFSIGTGFTSPTGGYGQARRIIVQPDGNILVAGQFDAVNGQTSFNIVRLTPTGARDVTFTSPLTSTGFVFDMVRQADGKILVGGTTITSRGDVLTRLLPSGALDPVFATVGSGGVVFSLGQRADGTILVSGSFSTLGTEPRYGLARLTTIGLVDATFAAPASSGNSGATIMNVSELNSGQYLAIGFFNVLGGQNANGAARLLANGATDTSYSLLLENIVYAGLTPQNNGQLVIDTYTSLSFNGQVVSTSTDSPFHRINADGTYNTQIALPPAYTRTGGSEYPYSAFPQPDGTFYTVYQNSDSTALVRRVLANGTFDAAFTAAELKWSRPYPYNPLGATIALHPAGGLLVSSNATKVNGQSRTVLTRLNANGTVNTQFAPPAGAAWQVPSVGTGNTAGYRYAVGLANGQTLAVWNDATRSYVTRLNLDGTIDNSFSIGSGGGPASLFSIGPLTGGKILVNGDFTTFNGQAAPNGLLRLLPSGAPDASFTAANAAHSFVEQPDGKLLVVAPGATSQTERLVRLTTTGSLDAGFQPVTIGNESFSPAAAIVYLQPGTNAVVLGGNFTSVAGQPRFGLARLVNTALATRAATAVPLAEVFPNPAHERLSLRLPAPPTGPLLLNDLQGRLVRRWPLSQASSTVPLTGLAPGVYLLGATTTAGQSWQRLVIE</sequence>
<dbReference type="Pfam" id="PF17164">
    <property type="entry name" value="DUF5122"/>
    <property type="match status" value="12"/>
</dbReference>
<evidence type="ECO:0000256" key="1">
    <source>
        <dbReference type="SAM" id="SignalP"/>
    </source>
</evidence>
<reference evidence="2 3" key="1">
    <citation type="submission" date="2022-03" db="EMBL/GenBank/DDBJ databases">
        <title>Hymenobactersp. isolated from the air.</title>
        <authorList>
            <person name="Won M."/>
            <person name="Kwon S.-W."/>
        </authorList>
    </citation>
    <scope>NUCLEOTIDE SEQUENCE [LARGE SCALE GENOMIC DNA]</scope>
    <source>
        <strain evidence="2 3">KACC 22596</strain>
    </source>
</reference>
<keyword evidence="1" id="KW-0732">Signal</keyword>
<proteinExistence type="predicted"/>
<dbReference type="NCBIfam" id="TIGR02608">
    <property type="entry name" value="delta_60_rpt"/>
    <property type="match status" value="7"/>
</dbReference>
<keyword evidence="3" id="KW-1185">Reference proteome</keyword>
<protein>
    <submittedName>
        <fullName evidence="2">T9SS type A sorting domain-containing protein</fullName>
    </submittedName>
</protein>
<dbReference type="Proteomes" id="UP000831390">
    <property type="component" value="Chromosome"/>
</dbReference>
<feature type="chain" id="PRO_5047233096" evidence="1">
    <location>
        <begin position="24"/>
        <end position="855"/>
    </location>
</feature>
<dbReference type="NCBIfam" id="TIGR04183">
    <property type="entry name" value="Por_Secre_tail"/>
    <property type="match status" value="1"/>
</dbReference>